<dbReference type="Pfam" id="PF13561">
    <property type="entry name" value="adh_short_C2"/>
    <property type="match status" value="1"/>
</dbReference>
<gene>
    <name evidence="4" type="ORF">E5163_13665</name>
</gene>
<dbReference type="InterPro" id="IPR057326">
    <property type="entry name" value="KR_dom"/>
</dbReference>
<dbReference type="PANTHER" id="PTHR43477">
    <property type="entry name" value="DIHYDROANTICAPSIN 7-DEHYDROGENASE"/>
    <property type="match status" value="1"/>
</dbReference>
<dbReference type="EMBL" id="SRXW01000004">
    <property type="protein sequence ID" value="TGY87952.1"/>
    <property type="molecule type" value="Genomic_DNA"/>
</dbReference>
<evidence type="ECO:0000259" key="3">
    <source>
        <dbReference type="SMART" id="SM00822"/>
    </source>
</evidence>
<evidence type="ECO:0000256" key="2">
    <source>
        <dbReference type="ARBA" id="ARBA00023002"/>
    </source>
</evidence>
<dbReference type="AlphaFoldDB" id="A0A4S2GYU2"/>
<comment type="similarity">
    <text evidence="1">Belongs to the short-chain dehydrogenases/reductases (SDR) family.</text>
</comment>
<keyword evidence="5" id="KW-1185">Reference proteome</keyword>
<proteinExistence type="inferred from homology"/>
<dbReference type="Proteomes" id="UP000308054">
    <property type="component" value="Unassembled WGS sequence"/>
</dbReference>
<reference evidence="4 5" key="1">
    <citation type="journal article" date="2017" name="Int. J. Syst. Evol. Microbiol.">
        <title>Marinicauda algicola sp. nov., isolated from a marine red alga Rhodosorus marinus.</title>
        <authorList>
            <person name="Jeong S.E."/>
            <person name="Jeon S.H."/>
            <person name="Chun B.H."/>
            <person name="Kim D.W."/>
            <person name="Jeon C.O."/>
        </authorList>
    </citation>
    <scope>NUCLEOTIDE SEQUENCE [LARGE SCALE GENOMIC DNA]</scope>
    <source>
        <strain evidence="4 5">JCM 31718</strain>
    </source>
</reference>
<dbReference type="Gene3D" id="3.40.50.720">
    <property type="entry name" value="NAD(P)-binding Rossmann-like Domain"/>
    <property type="match status" value="1"/>
</dbReference>
<dbReference type="GO" id="GO:0016491">
    <property type="term" value="F:oxidoreductase activity"/>
    <property type="evidence" value="ECO:0007669"/>
    <property type="project" value="UniProtKB-KW"/>
</dbReference>
<evidence type="ECO:0000313" key="5">
    <source>
        <dbReference type="Proteomes" id="UP000308054"/>
    </source>
</evidence>
<dbReference type="OrthoDB" id="9803333at2"/>
<evidence type="ECO:0000313" key="4">
    <source>
        <dbReference type="EMBL" id="TGY87952.1"/>
    </source>
</evidence>
<dbReference type="CDD" id="cd05233">
    <property type="entry name" value="SDR_c"/>
    <property type="match status" value="1"/>
</dbReference>
<feature type="domain" description="Ketoreductase" evidence="3">
    <location>
        <begin position="1"/>
        <end position="172"/>
    </location>
</feature>
<comment type="caution">
    <text evidence="4">The sequence shown here is derived from an EMBL/GenBank/DDBJ whole genome shotgun (WGS) entry which is preliminary data.</text>
</comment>
<evidence type="ECO:0000256" key="1">
    <source>
        <dbReference type="ARBA" id="ARBA00006484"/>
    </source>
</evidence>
<dbReference type="PRINTS" id="PR00081">
    <property type="entry name" value="GDHRDH"/>
</dbReference>
<name>A0A4S2GYU2_9PROT</name>
<keyword evidence="2" id="KW-0560">Oxidoreductase</keyword>
<organism evidence="4 5">
    <name type="scientific">Marinicauda algicola</name>
    <dbReference type="NCBI Taxonomy" id="2029849"/>
    <lineage>
        <taxon>Bacteria</taxon>
        <taxon>Pseudomonadati</taxon>
        <taxon>Pseudomonadota</taxon>
        <taxon>Alphaproteobacteria</taxon>
        <taxon>Maricaulales</taxon>
        <taxon>Maricaulaceae</taxon>
        <taxon>Marinicauda</taxon>
    </lineage>
</organism>
<dbReference type="InterPro" id="IPR036291">
    <property type="entry name" value="NAD(P)-bd_dom_sf"/>
</dbReference>
<dbReference type="InterPro" id="IPR002347">
    <property type="entry name" value="SDR_fam"/>
</dbReference>
<dbReference type="RefSeq" id="WP_135996922.1">
    <property type="nucleotide sequence ID" value="NZ_CP071057.1"/>
</dbReference>
<protein>
    <submittedName>
        <fullName evidence="4">SDR family oxidoreductase</fullName>
    </submittedName>
</protein>
<dbReference type="SUPFAM" id="SSF51735">
    <property type="entry name" value="NAD(P)-binding Rossmann-fold domains"/>
    <property type="match status" value="1"/>
</dbReference>
<dbReference type="SMART" id="SM00822">
    <property type="entry name" value="PKS_KR"/>
    <property type="match status" value="1"/>
</dbReference>
<sequence length="240" mass="25091">MTTLIFGATGGVGSALARRLCEAGESLFLTGRDEEALSTLAEETGARSTTCDVLDTGEIEAAVEAANADGDLSGLVFAVGSIDLAPLRKTDRDSFHKVFDLNAASAAEALRLAEKPLKENRGAAVLFSTVAVQQGFMSHALISAAKGAVEGLTRAVAAEWAPKARINAIAPSVLDTGIAQKVLTSEKMREGLAQMHPIQRIGEADDVAAMAQFLLSRDSGWITGHVFPVDGGRKSVRTRG</sequence>
<accession>A0A4S2GYU2</accession>
<dbReference type="PANTHER" id="PTHR43477:SF1">
    <property type="entry name" value="DIHYDROANTICAPSIN 7-DEHYDROGENASE"/>
    <property type="match status" value="1"/>
</dbReference>
<dbReference type="InterPro" id="IPR051122">
    <property type="entry name" value="SDR_DHRS6-like"/>
</dbReference>